<feature type="compositionally biased region" description="Polar residues" evidence="1">
    <location>
        <begin position="74"/>
        <end position="90"/>
    </location>
</feature>
<dbReference type="Proteomes" id="UP000602076">
    <property type="component" value="Unassembled WGS sequence"/>
</dbReference>
<dbReference type="AlphaFoldDB" id="A0A927HCA7"/>
<feature type="region of interest" description="Disordered" evidence="1">
    <location>
        <begin position="42"/>
        <end position="104"/>
    </location>
</feature>
<evidence type="ECO:0000313" key="2">
    <source>
        <dbReference type="EMBL" id="MBD3109417.1"/>
    </source>
</evidence>
<protein>
    <recommendedName>
        <fullName evidence="4">RNA polymerase subunit sigma</fullName>
    </recommendedName>
</protein>
<accession>A0A927HCA7</accession>
<dbReference type="RefSeq" id="WP_190998950.1">
    <property type="nucleotide sequence ID" value="NZ_JACXSI010000034.1"/>
</dbReference>
<evidence type="ECO:0000313" key="3">
    <source>
        <dbReference type="Proteomes" id="UP000602076"/>
    </source>
</evidence>
<name>A0A927HCA7_9BACI</name>
<comment type="caution">
    <text evidence="2">The sequence shown here is derived from an EMBL/GenBank/DDBJ whole genome shotgun (WGS) entry which is preliminary data.</text>
</comment>
<keyword evidence="3" id="KW-1185">Reference proteome</keyword>
<dbReference type="EMBL" id="JACXSI010000034">
    <property type="protein sequence ID" value="MBD3109417.1"/>
    <property type="molecule type" value="Genomic_DNA"/>
</dbReference>
<sequence length="104" mass="11837">MSLKAIELQVALPRTHDAGKLQEQMQQKGQLNHDFAAREMKKEAGRKEKTVVKKKQKDNVKLKREENSVHHDSSLTLQEQESEVNETINSAKHPYKGNAIDFSG</sequence>
<gene>
    <name evidence="2" type="ORF">IEO70_13800</name>
</gene>
<evidence type="ECO:0008006" key="4">
    <source>
        <dbReference type="Google" id="ProtNLM"/>
    </source>
</evidence>
<reference evidence="2" key="1">
    <citation type="submission" date="2020-09" db="EMBL/GenBank/DDBJ databases">
        <title>Bacillus faecalis sp. nov., a moderately halophilic bacterium isolated from cow faeces.</title>
        <authorList>
            <person name="Jiang L."/>
            <person name="Lee J."/>
        </authorList>
    </citation>
    <scope>NUCLEOTIDE SEQUENCE</scope>
    <source>
        <strain evidence="2">AGMB 02131</strain>
    </source>
</reference>
<evidence type="ECO:0000256" key="1">
    <source>
        <dbReference type="SAM" id="MobiDB-lite"/>
    </source>
</evidence>
<proteinExistence type="predicted"/>
<organism evidence="2 3">
    <name type="scientific">Peribacillus faecalis</name>
    <dbReference type="NCBI Taxonomy" id="2772559"/>
    <lineage>
        <taxon>Bacteria</taxon>
        <taxon>Bacillati</taxon>
        <taxon>Bacillota</taxon>
        <taxon>Bacilli</taxon>
        <taxon>Bacillales</taxon>
        <taxon>Bacillaceae</taxon>
        <taxon>Peribacillus</taxon>
    </lineage>
</organism>
<feature type="compositionally biased region" description="Basic and acidic residues" evidence="1">
    <location>
        <begin position="42"/>
        <end position="73"/>
    </location>
</feature>